<evidence type="ECO:0000256" key="4">
    <source>
        <dbReference type="ARBA" id="ARBA00023015"/>
    </source>
</evidence>
<keyword evidence="9" id="KW-1185">Reference proteome</keyword>
<sequence>MILLAYRWLSSGLSTIQNSWVPNLLDVWIFLGFLLVQVAHHIPCQINWPICLYVVDYRVYQLIWLVLMVVCWSNTSNGSDDTQKSYRRWNQPEQPVGSFHRAMNRTLSDDSRSKGSVSPAQSITKIDFSKLERTALLRYWRHFNLVDAIPNPSKEQLIDVVQRHFTSQQLDESQVIVGFAQAAKRLKAVCN</sequence>
<comment type="caution">
    <text evidence="8">The sequence shown here is derived from an EMBL/GenBank/DDBJ whole genome shotgun (WGS) entry which is preliminary data.</text>
</comment>
<dbReference type="Proteomes" id="UP001415857">
    <property type="component" value="Unassembled WGS sequence"/>
</dbReference>
<proteinExistence type="inferred from homology"/>
<dbReference type="GO" id="GO:0003712">
    <property type="term" value="F:transcription coregulator activity"/>
    <property type="evidence" value="ECO:0007669"/>
    <property type="project" value="TreeGrafter"/>
</dbReference>
<organism evidence="8 9">
    <name type="scientific">Liquidambar formosana</name>
    <name type="common">Formosan gum</name>
    <dbReference type="NCBI Taxonomy" id="63359"/>
    <lineage>
        <taxon>Eukaryota</taxon>
        <taxon>Viridiplantae</taxon>
        <taxon>Streptophyta</taxon>
        <taxon>Embryophyta</taxon>
        <taxon>Tracheophyta</taxon>
        <taxon>Spermatophyta</taxon>
        <taxon>Magnoliopsida</taxon>
        <taxon>eudicotyledons</taxon>
        <taxon>Gunneridae</taxon>
        <taxon>Pentapetalae</taxon>
        <taxon>Saxifragales</taxon>
        <taxon>Altingiaceae</taxon>
        <taxon>Liquidambar</taxon>
    </lineage>
</organism>
<keyword evidence="3" id="KW-0678">Repressor</keyword>
<evidence type="ECO:0000256" key="6">
    <source>
        <dbReference type="ARBA" id="ARBA00023242"/>
    </source>
</evidence>
<dbReference type="PANTHER" id="PTHR13286">
    <property type="entry name" value="SAP30"/>
    <property type="match status" value="1"/>
</dbReference>
<dbReference type="AlphaFoldDB" id="A0AAP0RWT5"/>
<comment type="similarity">
    <text evidence="2">Belongs to the SAP30 family.</text>
</comment>
<evidence type="ECO:0000256" key="3">
    <source>
        <dbReference type="ARBA" id="ARBA00022491"/>
    </source>
</evidence>
<evidence type="ECO:0000256" key="5">
    <source>
        <dbReference type="ARBA" id="ARBA00023163"/>
    </source>
</evidence>
<accession>A0AAP0RWT5</accession>
<keyword evidence="6" id="KW-0539">Nucleus</keyword>
<feature type="domain" description="Histone deacetylase complex subunit SAP30 Sin3 binding" evidence="7">
    <location>
        <begin position="132"/>
        <end position="184"/>
    </location>
</feature>
<evidence type="ECO:0000313" key="9">
    <source>
        <dbReference type="Proteomes" id="UP001415857"/>
    </source>
</evidence>
<dbReference type="InterPro" id="IPR024145">
    <property type="entry name" value="His_deAcase_SAP30/SAP30L"/>
</dbReference>
<evidence type="ECO:0000259" key="7">
    <source>
        <dbReference type="Pfam" id="PF13867"/>
    </source>
</evidence>
<dbReference type="Gene3D" id="6.10.160.20">
    <property type="match status" value="1"/>
</dbReference>
<dbReference type="PANTHER" id="PTHR13286:SF6">
    <property type="entry name" value="HISTONE DEACETYLASE COMPLEX SUBUNIT SAP30L-RELATED"/>
    <property type="match status" value="1"/>
</dbReference>
<protein>
    <recommendedName>
        <fullName evidence="7">Histone deacetylase complex subunit SAP30 Sin3 binding domain-containing protein</fullName>
    </recommendedName>
</protein>
<dbReference type="GO" id="GO:0000118">
    <property type="term" value="C:histone deacetylase complex"/>
    <property type="evidence" value="ECO:0007669"/>
    <property type="project" value="TreeGrafter"/>
</dbReference>
<dbReference type="InterPro" id="IPR025718">
    <property type="entry name" value="SAP30_Sin3-bd"/>
</dbReference>
<evidence type="ECO:0000256" key="1">
    <source>
        <dbReference type="ARBA" id="ARBA00004123"/>
    </source>
</evidence>
<name>A0AAP0RWT5_LIQFO</name>
<dbReference type="Pfam" id="PF13867">
    <property type="entry name" value="SAP30_Sin3_bdg"/>
    <property type="match status" value="1"/>
</dbReference>
<keyword evidence="4" id="KW-0805">Transcription regulation</keyword>
<evidence type="ECO:0000313" key="8">
    <source>
        <dbReference type="EMBL" id="KAK9285913.1"/>
    </source>
</evidence>
<reference evidence="8 9" key="1">
    <citation type="journal article" date="2024" name="Plant J.">
        <title>Genome sequences and population genomics reveal climatic adaptation and genomic divergence between two closely related sweetgum species.</title>
        <authorList>
            <person name="Xu W.Q."/>
            <person name="Ren C.Q."/>
            <person name="Zhang X.Y."/>
            <person name="Comes H.P."/>
            <person name="Liu X.H."/>
            <person name="Li Y.G."/>
            <person name="Kettle C.J."/>
            <person name="Jalonen R."/>
            <person name="Gaisberger H."/>
            <person name="Ma Y.Z."/>
            <person name="Qiu Y.X."/>
        </authorList>
    </citation>
    <scope>NUCLEOTIDE SEQUENCE [LARGE SCALE GENOMIC DNA]</scope>
    <source>
        <strain evidence="8">Hangzhou</strain>
    </source>
</reference>
<dbReference type="InterPro" id="IPR038291">
    <property type="entry name" value="SAP30_C_sf"/>
</dbReference>
<comment type="subcellular location">
    <subcellularLocation>
        <location evidence="1">Nucleus</location>
    </subcellularLocation>
</comment>
<gene>
    <name evidence="8" type="ORF">L1049_025114</name>
</gene>
<dbReference type="GO" id="GO:0006355">
    <property type="term" value="P:regulation of DNA-templated transcription"/>
    <property type="evidence" value="ECO:0007669"/>
    <property type="project" value="TreeGrafter"/>
</dbReference>
<dbReference type="EMBL" id="JBBPBK010000005">
    <property type="protein sequence ID" value="KAK9285913.1"/>
    <property type="molecule type" value="Genomic_DNA"/>
</dbReference>
<keyword evidence="5" id="KW-0804">Transcription</keyword>
<evidence type="ECO:0000256" key="2">
    <source>
        <dbReference type="ARBA" id="ARBA00006283"/>
    </source>
</evidence>